<feature type="compositionally biased region" description="Basic residues" evidence="1">
    <location>
        <begin position="59"/>
        <end position="72"/>
    </location>
</feature>
<protein>
    <submittedName>
        <fullName evidence="3">Uncharacterized protein</fullName>
    </submittedName>
</protein>
<evidence type="ECO:0000313" key="3">
    <source>
        <dbReference type="EMBL" id="OUJ02657.1"/>
    </source>
</evidence>
<feature type="compositionally biased region" description="Basic and acidic residues" evidence="1">
    <location>
        <begin position="14"/>
        <end position="26"/>
    </location>
</feature>
<feature type="transmembrane region" description="Helical" evidence="2">
    <location>
        <begin position="88"/>
        <end position="115"/>
    </location>
</feature>
<evidence type="ECO:0000256" key="2">
    <source>
        <dbReference type="SAM" id="Phobius"/>
    </source>
</evidence>
<accession>A0A1Z5YV90</accession>
<comment type="caution">
    <text evidence="3">The sequence shown here is derived from an EMBL/GenBank/DDBJ whole genome shotgun (WGS) entry which is preliminary data.</text>
</comment>
<evidence type="ECO:0000256" key="1">
    <source>
        <dbReference type="SAM" id="MobiDB-lite"/>
    </source>
</evidence>
<evidence type="ECO:0000313" key="4">
    <source>
        <dbReference type="Proteomes" id="UP000196086"/>
    </source>
</evidence>
<reference evidence="3 4" key="1">
    <citation type="submission" date="2014-06" db="EMBL/GenBank/DDBJ databases">
        <authorList>
            <person name="Ju J."/>
            <person name="Zhang J."/>
        </authorList>
    </citation>
    <scope>NUCLEOTIDE SEQUENCE [LARGE SCALE GENOMIC DNA]</scope>
    <source>
        <strain evidence="3 4">DsW_47</strain>
    </source>
</reference>
<feature type="region of interest" description="Disordered" evidence="1">
    <location>
        <begin position="1"/>
        <end position="28"/>
    </location>
</feature>
<keyword evidence="2" id="KW-1133">Transmembrane helix</keyword>
<gene>
    <name evidence="3" type="ORF">HK14_04985</name>
</gene>
<feature type="region of interest" description="Disordered" evidence="1">
    <location>
        <begin position="40"/>
        <end position="80"/>
    </location>
</feature>
<keyword evidence="2" id="KW-0472">Membrane</keyword>
<name>A0A1Z5YV90_9PROT</name>
<sequence>MKTKIKSKTKKEKNKNNKECAPERRGGGKRWVLAMLDRKRSVRGSDPGAAAPLLPPPRRSGRAKVSKRKRTPTMRDTKLPLPTTARDYLELAGFLLGTILLGLTLMILICGPAFVLPHSLTFAGLG</sequence>
<proteinExistence type="predicted"/>
<feature type="compositionally biased region" description="Basic residues" evidence="1">
    <location>
        <begin position="1"/>
        <end position="13"/>
    </location>
</feature>
<dbReference type="Proteomes" id="UP000196086">
    <property type="component" value="Unassembled WGS sequence"/>
</dbReference>
<keyword evidence="2" id="KW-0812">Transmembrane</keyword>
<dbReference type="EMBL" id="JOMQ01000024">
    <property type="protein sequence ID" value="OUJ02657.1"/>
    <property type="molecule type" value="Genomic_DNA"/>
</dbReference>
<dbReference type="AlphaFoldDB" id="A0A1Z5YV90"/>
<organism evidence="3 4">
    <name type="scientific">Acetobacter cibinongensis</name>
    <dbReference type="NCBI Taxonomy" id="146475"/>
    <lineage>
        <taxon>Bacteria</taxon>
        <taxon>Pseudomonadati</taxon>
        <taxon>Pseudomonadota</taxon>
        <taxon>Alphaproteobacteria</taxon>
        <taxon>Acetobacterales</taxon>
        <taxon>Acetobacteraceae</taxon>
        <taxon>Acetobacter</taxon>
    </lineage>
</organism>